<dbReference type="SFLD" id="SFLDS00003">
    <property type="entry name" value="Haloacid_Dehalogenase"/>
    <property type="match status" value="1"/>
</dbReference>
<dbReference type="Pfam" id="PF00702">
    <property type="entry name" value="Hydrolase"/>
    <property type="match status" value="1"/>
</dbReference>
<dbReference type="RefSeq" id="WP_338447207.1">
    <property type="nucleotide sequence ID" value="NZ_CP144918.1"/>
</dbReference>
<dbReference type="InterPro" id="IPR023214">
    <property type="entry name" value="HAD_sf"/>
</dbReference>
<reference evidence="1 2" key="1">
    <citation type="submission" date="2024-02" db="EMBL/GenBank/DDBJ databases">
        <title>The whole genome sequence of five bacterial samples isolated from Abu Dhabi Sabkha-shore region.</title>
        <authorList>
            <person name="Sudalaimuthuasari N."/>
            <person name="Sarfraz B."/>
            <person name="Tuyisabe J.D."/>
            <person name="Mugisha Ntwali L.D.M."/>
            <person name="Ali A.I.A.A."/>
            <person name="Almansoori S.Z.A."/>
            <person name="Alajami H.S.A."/>
            <person name="Almeqbaali A.A.S."/>
            <person name="Kundu B."/>
            <person name="Saeed E.E."/>
            <person name="Sukumarinath V."/>
            <person name="Mishra A.K."/>
            <person name="Hazzouri K.M."/>
            <person name="Almaskari R."/>
            <person name="Sharma A.K."/>
            <person name="Amiri K.M.A."/>
        </authorList>
    </citation>
    <scope>NUCLEOTIDE SEQUENCE [LARGE SCALE GENOMIC DNA]</scope>
    <source>
        <strain evidence="2">kcgeb_sd</strain>
    </source>
</reference>
<proteinExistence type="predicted"/>
<dbReference type="InterPro" id="IPR036412">
    <property type="entry name" value="HAD-like_sf"/>
</dbReference>
<dbReference type="Gene3D" id="3.40.50.1000">
    <property type="entry name" value="HAD superfamily/HAD-like"/>
    <property type="match status" value="1"/>
</dbReference>
<protein>
    <submittedName>
        <fullName evidence="1">HAD-IA family hydrolase</fullName>
    </submittedName>
</protein>
<dbReference type="InterPro" id="IPR006439">
    <property type="entry name" value="HAD-SF_hydro_IA"/>
</dbReference>
<dbReference type="SUPFAM" id="SSF56784">
    <property type="entry name" value="HAD-like"/>
    <property type="match status" value="1"/>
</dbReference>
<dbReference type="SFLD" id="SFLDG01129">
    <property type="entry name" value="C1.5:_HAD__Beta-PGM__Phosphata"/>
    <property type="match status" value="1"/>
</dbReference>
<dbReference type="PANTHER" id="PTHR43611:SF3">
    <property type="entry name" value="FLAVIN MONONUCLEOTIDE HYDROLASE 1, CHLOROPLATIC"/>
    <property type="match status" value="1"/>
</dbReference>
<dbReference type="Proteomes" id="UP001335183">
    <property type="component" value="Chromosome"/>
</dbReference>
<keyword evidence="1" id="KW-0378">Hydrolase</keyword>
<name>A0ABZ2D6D4_9SPHN</name>
<dbReference type="PANTHER" id="PTHR43611">
    <property type="entry name" value="ALPHA-D-GLUCOSE 1-PHOSPHATE PHOSPHATASE"/>
    <property type="match status" value="1"/>
</dbReference>
<dbReference type="GO" id="GO:0016787">
    <property type="term" value="F:hydrolase activity"/>
    <property type="evidence" value="ECO:0007669"/>
    <property type="project" value="UniProtKB-KW"/>
</dbReference>
<organism evidence="1 2">
    <name type="scientific">Pelagerythrobacter marensis</name>
    <dbReference type="NCBI Taxonomy" id="543877"/>
    <lineage>
        <taxon>Bacteria</taxon>
        <taxon>Pseudomonadati</taxon>
        <taxon>Pseudomonadota</taxon>
        <taxon>Alphaproteobacteria</taxon>
        <taxon>Sphingomonadales</taxon>
        <taxon>Erythrobacteraceae</taxon>
        <taxon>Pelagerythrobacter</taxon>
    </lineage>
</organism>
<dbReference type="EMBL" id="CP144918">
    <property type="protein sequence ID" value="WWA48323.1"/>
    <property type="molecule type" value="Genomic_DNA"/>
</dbReference>
<dbReference type="NCBIfam" id="TIGR01509">
    <property type="entry name" value="HAD-SF-IA-v3"/>
    <property type="match status" value="1"/>
</dbReference>
<evidence type="ECO:0000313" key="2">
    <source>
        <dbReference type="Proteomes" id="UP001335183"/>
    </source>
</evidence>
<gene>
    <name evidence="1" type="ORF">V5F89_05325</name>
</gene>
<evidence type="ECO:0000313" key="1">
    <source>
        <dbReference type="EMBL" id="WWA48323.1"/>
    </source>
</evidence>
<sequence>MSDTGNPAVETAAVEAVVFDVGRVIVEWDLRALFAKLIDDPAELDRFLAEVVTEEWHFQHDAGRPLSETISERQAEFPEHAALIAAYAERFLETLPGRVPGTAALVRRLAARDVPLFAITNFGAEFWDMFRPTEPLFDLFGDIVVSGREKTMKPDAAIFALAAERFRYPPEAMLFIDDNRANIDAAAALGWQVHHFRDADTLERDLEARGLI</sequence>
<accession>A0ABZ2D6D4</accession>
<keyword evidence="2" id="KW-1185">Reference proteome</keyword>